<proteinExistence type="predicted"/>
<protein>
    <submittedName>
        <fullName evidence="1">Phenylacetate-CoA ligase</fullName>
    </submittedName>
</protein>
<keyword evidence="1" id="KW-0436">Ligase</keyword>
<evidence type="ECO:0000313" key="2">
    <source>
        <dbReference type="Proteomes" id="UP000798951"/>
    </source>
</evidence>
<dbReference type="RefSeq" id="WP_067986484.1">
    <property type="nucleotide sequence ID" value="NZ_VMSD01000008.1"/>
</dbReference>
<dbReference type="Gene3D" id="3.40.50.12780">
    <property type="entry name" value="N-terminal domain of ligase-like"/>
    <property type="match status" value="1"/>
</dbReference>
<dbReference type="Proteomes" id="UP000798951">
    <property type="component" value="Unassembled WGS sequence"/>
</dbReference>
<evidence type="ECO:0000313" key="1">
    <source>
        <dbReference type="EMBL" id="KAF0845277.1"/>
    </source>
</evidence>
<dbReference type="GO" id="GO:0016874">
    <property type="term" value="F:ligase activity"/>
    <property type="evidence" value="ECO:0007669"/>
    <property type="project" value="UniProtKB-KW"/>
</dbReference>
<reference evidence="1 2" key="1">
    <citation type="submission" date="2019-07" db="EMBL/GenBank/DDBJ databases">
        <title>Genomic Encyclopedia of Type Strains, Phase IV (KMG-IV): sequencing the most valuable type-strain genomes for metagenomic binning, comparative biology and taxonomic classification.</title>
        <authorList>
            <person name="Goeker M."/>
        </authorList>
    </citation>
    <scope>NUCLEOTIDE SEQUENCE [LARGE SCALE GENOMIC DNA]</scope>
    <source>
        <strain evidence="1 2">DSM 44831</strain>
    </source>
</reference>
<accession>A0ABQ6YHK8</accession>
<sequence length="472" mass="51256">MVPTQTRPGFIQALRVFRQAARDVPAYAKFLCDNGVDADAVRTPRDFAEVPPVTKDNYIRAYPPHELIAGGSITGAGTWSSSSGSSGAPTYWARDGISHEHGVRLHARILHGFRAATRPTLVVVGFSMGDWIGGTYTFRSVADLSPHDLRVSVMTPGMDVELIRADIAALGPYYRQIVIAGYPPFVRDVFDGAPAAVLDQDIKVLMAGESISEAWRDNLLTLLGKPGRVEDTCLLYGAADAGMFGYETPASIAIRRLADRDDNLRHDLFGPDPDLPTFVEYDPAYRYFETDADDRLLCTLANAMPLVRYRINDVGSVHTAAEVGSALRAAGRPATVPTTTADAGFVALRGRPDVAQSFYSVKFHPDTIRGALADPRVAAELTGKFVLGKDSGATRADQLTLVVELRPGRTPDASFTDLVGSVFLDTLTAASREYRDLRGRLGTRAEPLVRTRPFGSVEFRYAIKHDGRVSAP</sequence>
<name>A0ABQ6YHK8_9NOCA</name>
<dbReference type="PANTHER" id="PTHR43845:SF1">
    <property type="entry name" value="BLR5969 PROTEIN"/>
    <property type="match status" value="1"/>
</dbReference>
<organism evidence="1 2">
    <name type="scientific">Nocardia caishijiensis</name>
    <dbReference type="NCBI Taxonomy" id="184756"/>
    <lineage>
        <taxon>Bacteria</taxon>
        <taxon>Bacillati</taxon>
        <taxon>Actinomycetota</taxon>
        <taxon>Actinomycetes</taxon>
        <taxon>Mycobacteriales</taxon>
        <taxon>Nocardiaceae</taxon>
        <taxon>Nocardia</taxon>
    </lineage>
</organism>
<comment type="caution">
    <text evidence="1">The sequence shown here is derived from an EMBL/GenBank/DDBJ whole genome shotgun (WGS) entry which is preliminary data.</text>
</comment>
<keyword evidence="2" id="KW-1185">Reference proteome</keyword>
<gene>
    <name evidence="1" type="ORF">FNL39_10885</name>
</gene>
<dbReference type="InterPro" id="IPR042099">
    <property type="entry name" value="ANL_N_sf"/>
</dbReference>
<dbReference type="EMBL" id="VMSD01000008">
    <property type="protein sequence ID" value="KAF0845277.1"/>
    <property type="molecule type" value="Genomic_DNA"/>
</dbReference>
<dbReference type="PANTHER" id="PTHR43845">
    <property type="entry name" value="BLR5969 PROTEIN"/>
    <property type="match status" value="1"/>
</dbReference>